<evidence type="ECO:0000313" key="3">
    <source>
        <dbReference type="EMBL" id="MFG6108706.1"/>
    </source>
</evidence>
<dbReference type="RefSeq" id="WP_394162032.1">
    <property type="nucleotide sequence ID" value="NZ_JBHGCJ010000003.1"/>
</dbReference>
<reference evidence="3 4" key="1">
    <citation type="submission" date="2024-09" db="EMBL/GenBank/DDBJ databases">
        <authorList>
            <consortium name="All-Russian atlas of soil microorganisms"/>
            <consortium name="as a basis for the search for new antimicrobial producers and enzymes with unique properties"/>
            <person name="Sokolova E.A."/>
            <person name="Voronina E.N."/>
        </authorList>
    </citation>
    <scope>NUCLEOTIDE SEQUENCE [LARGE SCALE GENOMIC DNA]</scope>
    <source>
        <strain evidence="3 4">AF-22b-331.1</strain>
    </source>
</reference>
<organism evidence="3 4">
    <name type="scientific">Stenotrophomonas nematodicola</name>
    <dbReference type="NCBI Taxonomy" id="2656746"/>
    <lineage>
        <taxon>Bacteria</taxon>
        <taxon>Pseudomonadati</taxon>
        <taxon>Pseudomonadota</taxon>
        <taxon>Gammaproteobacteria</taxon>
        <taxon>Lysobacterales</taxon>
        <taxon>Lysobacteraceae</taxon>
        <taxon>Stenotrophomonas</taxon>
    </lineage>
</organism>
<accession>A0ABW7CUR8</accession>
<gene>
    <name evidence="3" type="ORF">ACEU0G_002698</name>
</gene>
<comment type="caution">
    <text evidence="3">The sequence shown here is derived from an EMBL/GenBank/DDBJ whole genome shotgun (WGS) entry which is preliminary data.</text>
</comment>
<keyword evidence="2" id="KW-0472">Membrane</keyword>
<evidence type="ECO:0000256" key="2">
    <source>
        <dbReference type="SAM" id="Phobius"/>
    </source>
</evidence>
<dbReference type="SUPFAM" id="SSF46785">
    <property type="entry name" value="Winged helix' DNA-binding domain"/>
    <property type="match status" value="1"/>
</dbReference>
<name>A0ABW7CUR8_9GAMM</name>
<feature type="coiled-coil region" evidence="1">
    <location>
        <begin position="134"/>
        <end position="161"/>
    </location>
</feature>
<protein>
    <submittedName>
        <fullName evidence="3">Uncharacterized protein</fullName>
    </submittedName>
</protein>
<keyword evidence="4" id="KW-1185">Reference proteome</keyword>
<proteinExistence type="predicted"/>
<sequence>MLDDLVKGVREYISDRFMSPLGASLTASWCGWNFKFILIALSGEPVVRKLHLIRMVYQDHSWTPLLFGPIATAAVYLFLFPFPSRWVYAFTLKRRREALDTLRRIERQTPLTQEESQALRDRFSQIEMDHLAEKLRLNNSMDSLKEQLDVALKAKLAAEDELLKLQDLTSTEIEPATDGVWQDNAKPEPPEEKFIFSATHLRLLRLLATKESHRPVDEVAAALGQSSEVVRLVLGDLIQDALVEKSDVSYVDGKHSHVGYQLTPKGVRYLLAGV</sequence>
<dbReference type="InterPro" id="IPR036390">
    <property type="entry name" value="WH_DNA-bd_sf"/>
</dbReference>
<dbReference type="Proteomes" id="UP001605261">
    <property type="component" value="Unassembled WGS sequence"/>
</dbReference>
<keyword evidence="1" id="KW-0175">Coiled coil</keyword>
<evidence type="ECO:0000256" key="1">
    <source>
        <dbReference type="SAM" id="Coils"/>
    </source>
</evidence>
<keyword evidence="2" id="KW-0812">Transmembrane</keyword>
<feature type="transmembrane region" description="Helical" evidence="2">
    <location>
        <begin position="62"/>
        <end position="88"/>
    </location>
</feature>
<dbReference type="EMBL" id="JBHGCJ010000003">
    <property type="protein sequence ID" value="MFG6108706.1"/>
    <property type="molecule type" value="Genomic_DNA"/>
</dbReference>
<keyword evidence="2" id="KW-1133">Transmembrane helix</keyword>
<feature type="transmembrane region" description="Helical" evidence="2">
    <location>
        <begin position="21"/>
        <end position="42"/>
    </location>
</feature>
<evidence type="ECO:0000313" key="4">
    <source>
        <dbReference type="Proteomes" id="UP001605261"/>
    </source>
</evidence>